<dbReference type="PANTHER" id="PTHR48100">
    <property type="entry name" value="BROAD-SPECIFICITY PHOSPHATASE YOR283W-RELATED"/>
    <property type="match status" value="1"/>
</dbReference>
<dbReference type="GO" id="GO:0016791">
    <property type="term" value="F:phosphatase activity"/>
    <property type="evidence" value="ECO:0007669"/>
    <property type="project" value="TreeGrafter"/>
</dbReference>
<evidence type="ECO:0000313" key="4">
    <source>
        <dbReference type="Proteomes" id="UP000297613"/>
    </source>
</evidence>
<dbReference type="EMBL" id="RQGM01000011">
    <property type="protein sequence ID" value="TGL88406.1"/>
    <property type="molecule type" value="Genomic_DNA"/>
</dbReference>
<dbReference type="InterPro" id="IPR013078">
    <property type="entry name" value="His_Pase_superF_clade-1"/>
</dbReference>
<dbReference type="InterPro" id="IPR029033">
    <property type="entry name" value="His_PPase_superfam"/>
</dbReference>
<protein>
    <submittedName>
        <fullName evidence="3">Histidine phosphatase family protein</fullName>
    </submittedName>
</protein>
<evidence type="ECO:0000313" key="3">
    <source>
        <dbReference type="EMBL" id="TGL88406.1"/>
    </source>
</evidence>
<dbReference type="SMART" id="SM00855">
    <property type="entry name" value="PGAM"/>
    <property type="match status" value="1"/>
</dbReference>
<dbReference type="AlphaFoldDB" id="A0A6N4QU83"/>
<sequence>MINRSGRRNIFYAFRHGETEWNRERRLQGHSEVSITKEGEEQAKSVIPFLKKAGVNFLISSDLLRAKQTAAIVSNELGLETTFDARLREVFLGQGQGKLIEEVDAYFGESFWKRWSDFGPIYDDLRFPGGESKRDVDERIHSFLDSHAELFQDRVVALCTHGFVMTRMLKILRPKIKEFWHIQNGECIELEAKATERKSFP</sequence>
<evidence type="ECO:0000256" key="1">
    <source>
        <dbReference type="PIRSR" id="PIRSR613078-1"/>
    </source>
</evidence>
<accession>A0A6N4QU83</accession>
<reference evidence="3 4" key="1">
    <citation type="journal article" date="2019" name="PLoS Negl. Trop. Dis.">
        <title>Revisiting the worldwide diversity of Leptospira species in the environment.</title>
        <authorList>
            <person name="Vincent A.T."/>
            <person name="Schiettekatte O."/>
            <person name="Bourhy P."/>
            <person name="Veyrier F.J."/>
            <person name="Picardeau M."/>
        </authorList>
    </citation>
    <scope>NUCLEOTIDE SEQUENCE [LARGE SCALE GENOMIC DNA]</scope>
    <source>
        <strain evidence="3 4">201702445</strain>
    </source>
</reference>
<name>A0A6N4QU83_9LEPT</name>
<dbReference type="PANTHER" id="PTHR48100:SF59">
    <property type="entry name" value="ADENOSYLCOBALAMIN_ALPHA-RIBAZOLE PHOSPHATASE"/>
    <property type="match status" value="1"/>
</dbReference>
<dbReference type="Proteomes" id="UP000297613">
    <property type="component" value="Unassembled WGS sequence"/>
</dbReference>
<dbReference type="SUPFAM" id="SSF53254">
    <property type="entry name" value="Phosphoglycerate mutase-like"/>
    <property type="match status" value="1"/>
</dbReference>
<dbReference type="GO" id="GO:0005737">
    <property type="term" value="C:cytoplasm"/>
    <property type="evidence" value="ECO:0007669"/>
    <property type="project" value="TreeGrafter"/>
</dbReference>
<gene>
    <name evidence="3" type="ORF">EHQ83_02925</name>
</gene>
<evidence type="ECO:0000256" key="2">
    <source>
        <dbReference type="PIRSR" id="PIRSR613078-2"/>
    </source>
</evidence>
<dbReference type="Gene3D" id="3.40.50.1240">
    <property type="entry name" value="Phosphoglycerate mutase-like"/>
    <property type="match status" value="1"/>
</dbReference>
<comment type="caution">
    <text evidence="3">The sequence shown here is derived from an EMBL/GenBank/DDBJ whole genome shotgun (WGS) entry which is preliminary data.</text>
</comment>
<dbReference type="Pfam" id="PF00300">
    <property type="entry name" value="His_Phos_1"/>
    <property type="match status" value="1"/>
</dbReference>
<feature type="active site" description="Tele-phosphohistidine intermediate" evidence="1">
    <location>
        <position position="16"/>
    </location>
</feature>
<feature type="active site" description="Proton donor/acceptor" evidence="1">
    <location>
        <position position="89"/>
    </location>
</feature>
<feature type="binding site" evidence="2">
    <location>
        <position position="65"/>
    </location>
    <ligand>
        <name>substrate</name>
    </ligand>
</feature>
<dbReference type="RefSeq" id="WP_135570373.1">
    <property type="nucleotide sequence ID" value="NZ_RQGK01000058.1"/>
</dbReference>
<dbReference type="InterPro" id="IPR050275">
    <property type="entry name" value="PGM_Phosphatase"/>
</dbReference>
<proteinExistence type="predicted"/>
<feature type="binding site" evidence="2">
    <location>
        <begin position="15"/>
        <end position="22"/>
    </location>
    <ligand>
        <name>substrate</name>
    </ligand>
</feature>
<dbReference type="CDD" id="cd07067">
    <property type="entry name" value="HP_PGM_like"/>
    <property type="match status" value="1"/>
</dbReference>
<organism evidence="3 4">
    <name type="scientific">Leptospira yasudae</name>
    <dbReference type="NCBI Taxonomy" id="2202201"/>
    <lineage>
        <taxon>Bacteria</taxon>
        <taxon>Pseudomonadati</taxon>
        <taxon>Spirochaetota</taxon>
        <taxon>Spirochaetia</taxon>
        <taxon>Leptospirales</taxon>
        <taxon>Leptospiraceae</taxon>
        <taxon>Leptospira</taxon>
    </lineage>
</organism>